<proteinExistence type="predicted"/>
<dbReference type="InterPro" id="IPR025586">
    <property type="entry name" value="PcfJ"/>
</dbReference>
<comment type="caution">
    <text evidence="1">The sequence shown here is derived from an EMBL/GenBank/DDBJ whole genome shotgun (WGS) entry which is preliminary data.</text>
</comment>
<protein>
    <recommendedName>
        <fullName evidence="3">PcfJ-like protein</fullName>
    </recommendedName>
</protein>
<keyword evidence="2" id="KW-1185">Reference proteome</keyword>
<reference evidence="1 2" key="1">
    <citation type="submission" date="2019-11" db="EMBL/GenBank/DDBJ databases">
        <title>Draft genome sequences of five Paenibacillus species of dairy origin.</title>
        <authorList>
            <person name="Olajide A.M."/>
            <person name="Chen S."/>
            <person name="Lapointe G."/>
        </authorList>
    </citation>
    <scope>NUCLEOTIDE SEQUENCE [LARGE SCALE GENOMIC DNA]</scope>
    <source>
        <strain evidence="1 2">3CS1</strain>
    </source>
</reference>
<name>A0ABW9T962_9BACL</name>
<gene>
    <name evidence="1" type="ORF">GNP94_22065</name>
</gene>
<dbReference type="Proteomes" id="UP000435177">
    <property type="component" value="Unassembled WGS sequence"/>
</dbReference>
<dbReference type="EMBL" id="WOAA01000031">
    <property type="protein sequence ID" value="MUG68660.1"/>
    <property type="molecule type" value="Genomic_DNA"/>
</dbReference>
<sequence length="516" mass="61039">MEYNEFETHFPAKISAELAKYVTDTVLLESRYLFVKTYAREQFAYCSHCQKKHRTKERLKHKQMDRVVCPHCKSKCQVRAAGISRKYMRDSAVLIWYEKSTADPQAITARIISVYRDYSGDYRNVTTMYNCNDMYLFRPGGGIQYTGRKIKSKEVYSAFDRSFGYGSIKKFVSEDNIRKAVKGTPFQYTTWEKYTKWDNHFYVSDMTEFFALAARYPCIEYLTKLGFESIVRAKLARDRTYGAINWNGKTILSVLRLNKAELNEIRKSGLKMTPQALRTYQKVRKIGLRMEIAESLIAADLEMPIYQDYVKELTKITTEKEVYKYILKQIRHEGTPYKYSRDVITDWRDYYRQCLELKIDIRQDRNLFPNNLHTAHTKLTSRIKMKKDKKINDEIASRLPQLEKYRFEYKGMIILPAKSTMELFEEGRYLEHCVGSYSFDYAKGYTDIFFVRRASDPDKPFYTMEIRKGTVTQCRGHKNKPMSPEVREFVDKFISEKLVKKKNQKVKIHSRQEVAV</sequence>
<dbReference type="Pfam" id="PF14284">
    <property type="entry name" value="PcfJ"/>
    <property type="match status" value="1"/>
</dbReference>
<accession>A0ABW9T962</accession>
<organism evidence="1 2">
    <name type="scientific">Paenibacillus campinasensis</name>
    <dbReference type="NCBI Taxonomy" id="66347"/>
    <lineage>
        <taxon>Bacteria</taxon>
        <taxon>Bacillati</taxon>
        <taxon>Bacillota</taxon>
        <taxon>Bacilli</taxon>
        <taxon>Bacillales</taxon>
        <taxon>Paenibacillaceae</taxon>
        <taxon>Paenibacillus</taxon>
    </lineage>
</organism>
<dbReference type="RefSeq" id="WP_155619026.1">
    <property type="nucleotide sequence ID" value="NZ_WOAA01000031.1"/>
</dbReference>
<evidence type="ECO:0008006" key="3">
    <source>
        <dbReference type="Google" id="ProtNLM"/>
    </source>
</evidence>
<evidence type="ECO:0000313" key="2">
    <source>
        <dbReference type="Proteomes" id="UP000435177"/>
    </source>
</evidence>
<evidence type="ECO:0000313" key="1">
    <source>
        <dbReference type="EMBL" id="MUG68660.1"/>
    </source>
</evidence>